<evidence type="ECO:0000256" key="2">
    <source>
        <dbReference type="ARBA" id="ARBA00004123"/>
    </source>
</evidence>
<dbReference type="PANTHER" id="PTHR22930:SF259">
    <property type="entry name" value="OS08G0106900 PROTEIN"/>
    <property type="match status" value="1"/>
</dbReference>
<comment type="caution">
    <text evidence="11">The sequence shown here is derived from an EMBL/GenBank/DDBJ whole genome shotgun (WGS) entry which is preliminary data.</text>
</comment>
<dbReference type="GO" id="GO:0046872">
    <property type="term" value="F:metal ion binding"/>
    <property type="evidence" value="ECO:0007669"/>
    <property type="project" value="UniProtKB-KW"/>
</dbReference>
<dbReference type="Pfam" id="PF26138">
    <property type="entry name" value="DUF8040"/>
    <property type="match status" value="1"/>
</dbReference>
<keyword evidence="7" id="KW-0539">Nucleus</keyword>
<evidence type="ECO:0000256" key="6">
    <source>
        <dbReference type="ARBA" id="ARBA00022801"/>
    </source>
</evidence>
<evidence type="ECO:0008006" key="13">
    <source>
        <dbReference type="Google" id="ProtNLM"/>
    </source>
</evidence>
<dbReference type="InterPro" id="IPR058353">
    <property type="entry name" value="DUF8040"/>
</dbReference>
<evidence type="ECO:0000256" key="1">
    <source>
        <dbReference type="ARBA" id="ARBA00001968"/>
    </source>
</evidence>
<reference evidence="11" key="2">
    <citation type="submission" date="2023-04" db="EMBL/GenBank/DDBJ databases">
        <authorList>
            <person name="Bruccoleri R.E."/>
            <person name="Oakeley E.J."/>
            <person name="Faust A.-M."/>
            <person name="Dessus-Babus S."/>
            <person name="Altorfer M."/>
            <person name="Burckhardt D."/>
            <person name="Oertli M."/>
            <person name="Naumann U."/>
            <person name="Petersen F."/>
            <person name="Wong J."/>
        </authorList>
    </citation>
    <scope>NUCLEOTIDE SEQUENCE</scope>
    <source>
        <strain evidence="11">GSM-AAB239-AS_SAM_17_03QT</strain>
        <tissue evidence="11">Leaf</tissue>
    </source>
</reference>
<keyword evidence="8" id="KW-0472">Membrane</keyword>
<keyword evidence="12" id="KW-1185">Reference proteome</keyword>
<dbReference type="InterPro" id="IPR027806">
    <property type="entry name" value="HARBI1_dom"/>
</dbReference>
<dbReference type="Pfam" id="PF13359">
    <property type="entry name" value="DDE_Tnp_4"/>
    <property type="match status" value="1"/>
</dbReference>
<comment type="subcellular location">
    <subcellularLocation>
        <location evidence="2">Nucleus</location>
    </subcellularLocation>
</comment>
<dbReference type="EMBL" id="JANAVB010040818">
    <property type="protein sequence ID" value="KAJ6797485.1"/>
    <property type="molecule type" value="Genomic_DNA"/>
</dbReference>
<reference evidence="11" key="1">
    <citation type="journal article" date="2023" name="GigaByte">
        <title>Genome assembly of the bearded iris, Iris pallida Lam.</title>
        <authorList>
            <person name="Bruccoleri R.E."/>
            <person name="Oakeley E.J."/>
            <person name="Faust A.M.E."/>
            <person name="Altorfer M."/>
            <person name="Dessus-Babus S."/>
            <person name="Burckhardt D."/>
            <person name="Oertli M."/>
            <person name="Naumann U."/>
            <person name="Petersen F."/>
            <person name="Wong J."/>
        </authorList>
    </citation>
    <scope>NUCLEOTIDE SEQUENCE</scope>
    <source>
        <strain evidence="11">GSM-AAB239-AS_SAM_17_03QT</strain>
    </source>
</reference>
<feature type="domain" description="DDE Tnp4" evidence="9">
    <location>
        <begin position="176"/>
        <end position="336"/>
    </location>
</feature>
<dbReference type="InterPro" id="IPR045249">
    <property type="entry name" value="HARBI1-like"/>
</dbReference>
<gene>
    <name evidence="11" type="ORF">M6B38_217470</name>
</gene>
<keyword evidence="4" id="KW-0540">Nuclease</keyword>
<keyword evidence="5" id="KW-0479">Metal-binding</keyword>
<proteinExistence type="inferred from homology"/>
<evidence type="ECO:0000256" key="7">
    <source>
        <dbReference type="ARBA" id="ARBA00023242"/>
    </source>
</evidence>
<evidence type="ECO:0000256" key="5">
    <source>
        <dbReference type="ARBA" id="ARBA00022723"/>
    </source>
</evidence>
<evidence type="ECO:0000256" key="8">
    <source>
        <dbReference type="SAM" id="Phobius"/>
    </source>
</evidence>
<dbReference type="Proteomes" id="UP001140949">
    <property type="component" value="Unassembled WGS sequence"/>
</dbReference>
<dbReference type="AlphaFoldDB" id="A0AAX6E0N6"/>
<organism evidence="11 12">
    <name type="scientific">Iris pallida</name>
    <name type="common">Sweet iris</name>
    <dbReference type="NCBI Taxonomy" id="29817"/>
    <lineage>
        <taxon>Eukaryota</taxon>
        <taxon>Viridiplantae</taxon>
        <taxon>Streptophyta</taxon>
        <taxon>Embryophyta</taxon>
        <taxon>Tracheophyta</taxon>
        <taxon>Spermatophyta</taxon>
        <taxon>Magnoliopsida</taxon>
        <taxon>Liliopsida</taxon>
        <taxon>Asparagales</taxon>
        <taxon>Iridaceae</taxon>
        <taxon>Iridoideae</taxon>
        <taxon>Irideae</taxon>
        <taxon>Iris</taxon>
    </lineage>
</organism>
<evidence type="ECO:0000259" key="9">
    <source>
        <dbReference type="Pfam" id="PF13359"/>
    </source>
</evidence>
<evidence type="ECO:0000313" key="11">
    <source>
        <dbReference type="EMBL" id="KAJ6797485.1"/>
    </source>
</evidence>
<name>A0AAX6E0N6_IRIPA</name>
<comment type="similarity">
    <text evidence="3">Belongs to the HARBI1 family.</text>
</comment>
<keyword evidence="6" id="KW-0378">Hydrolase</keyword>
<dbReference type="PANTHER" id="PTHR22930">
    <property type="match status" value="1"/>
</dbReference>
<keyword evidence="8" id="KW-0812">Transmembrane</keyword>
<evidence type="ECO:0000313" key="12">
    <source>
        <dbReference type="Proteomes" id="UP001140949"/>
    </source>
</evidence>
<comment type="cofactor">
    <cofactor evidence="1">
        <name>a divalent metal cation</name>
        <dbReference type="ChEBI" id="CHEBI:60240"/>
    </cofactor>
</comment>
<protein>
    <recommendedName>
        <fullName evidence="13">DDE Tnp4 domain-containing protein</fullName>
    </recommendedName>
</protein>
<dbReference type="GO" id="GO:0016787">
    <property type="term" value="F:hydrolase activity"/>
    <property type="evidence" value="ECO:0007669"/>
    <property type="project" value="UniProtKB-KW"/>
</dbReference>
<dbReference type="GO" id="GO:0004518">
    <property type="term" value="F:nuclease activity"/>
    <property type="evidence" value="ECO:0007669"/>
    <property type="project" value="UniProtKB-KW"/>
</dbReference>
<sequence length="411" mass="46920">MDLSNPDDPLLNAAVGSILTVITIILTLIENEDNDRLGIAKEPSLIREQWRQAHMYRILTAGPNNCVHYLRMSSAAFYDLANILRSNGSLHDTRYVCVEEQVAIFLYILGHKAKNRVCGIEFIRSGETISRYFNKVLGAICSIQERFVKQPGSETPTKIRNAAEWFPYFEDCIGMIDGTHIQATFPASIVTRFRGRKQVTQNVLAACTPDKKFTYVLAGWEGCANDMTILKDALSRPSPHGLKVIAGKYYLADAGYTTMPGFIAPYRGVRYYFNPKRDRHSTNAKELFNHRHSKLRSKIECTFATLKNRFCILGEKNFYDFETQVDIVLACCVLHNYILGVDPKDELVVEEPSLGETEVTEDNLFEYEHFSQTSTQDQRNVKKAWEDMRDQIAQHMWHDYCIGHACHTTSF</sequence>
<feature type="domain" description="DUF8040" evidence="10">
    <location>
        <begin position="53"/>
        <end position="142"/>
    </location>
</feature>
<accession>A0AAX6E0N6</accession>
<evidence type="ECO:0000256" key="3">
    <source>
        <dbReference type="ARBA" id="ARBA00006958"/>
    </source>
</evidence>
<feature type="transmembrane region" description="Helical" evidence="8">
    <location>
        <begin position="12"/>
        <end position="29"/>
    </location>
</feature>
<dbReference type="GO" id="GO:0005634">
    <property type="term" value="C:nucleus"/>
    <property type="evidence" value="ECO:0007669"/>
    <property type="project" value="UniProtKB-SubCell"/>
</dbReference>
<evidence type="ECO:0000259" key="10">
    <source>
        <dbReference type="Pfam" id="PF26138"/>
    </source>
</evidence>
<evidence type="ECO:0000256" key="4">
    <source>
        <dbReference type="ARBA" id="ARBA00022722"/>
    </source>
</evidence>
<keyword evidence="8" id="KW-1133">Transmembrane helix</keyword>